<evidence type="ECO:0000313" key="4">
    <source>
        <dbReference type="Proteomes" id="UP000241323"/>
    </source>
</evidence>
<evidence type="ECO:0000313" key="3">
    <source>
        <dbReference type="EMBL" id="AVX21487.1"/>
    </source>
</evidence>
<keyword evidence="4" id="KW-1185">Reference proteome</keyword>
<reference evidence="3 4" key="1">
    <citation type="submission" date="2018-04" db="EMBL/GenBank/DDBJ databases">
        <title>Genomic insights into metabolic versatility of Carboxydocella thermautotrophica capable of coupling hydrogenogenic CO oxidation with the reduction of Fe(III) minerals in Kamchatka hot springs.</title>
        <authorList>
            <person name="Toshchakov S.V."/>
            <person name="Tepliuk A.V."/>
            <person name="Gavrilov S.N."/>
            <person name="Kublanov I.V."/>
            <person name="Lebedinsky A.V."/>
            <person name="Bonch-Osmolovskaya E.A."/>
            <person name="Rusakov V.S."/>
            <person name="Chistyakova N.I."/>
            <person name="Korzhenkov A."/>
            <person name="Zavarsina D.G."/>
            <person name="Sokolova T.G."/>
        </authorList>
    </citation>
    <scope>NUCLEOTIDE SEQUENCE [LARGE SCALE GENOMIC DNA]</scope>
    <source>
        <strain evidence="3 4">019</strain>
    </source>
</reference>
<name>A0A2R4N399_CARTR</name>
<dbReference type="NCBIfam" id="TIGR01766">
    <property type="entry name" value="IS200/IS605 family accessory protein TnpB-like domain"/>
    <property type="match status" value="1"/>
</dbReference>
<gene>
    <name evidence="3" type="ORF">CFE_2344</name>
</gene>
<dbReference type="EMBL" id="CP028491">
    <property type="protein sequence ID" value="AVX21487.1"/>
    <property type="molecule type" value="Genomic_DNA"/>
</dbReference>
<accession>A0A2R4N399</accession>
<dbReference type="InterPro" id="IPR010095">
    <property type="entry name" value="Cas12f1-like_TNB"/>
</dbReference>
<sequence>MRKLAKAEKKGAAPEDIEKLRLAVKGRNKRVVSLAKRLAELKDYREKGTIPKVVFGGRRLWEKVCQGRAAREEWRHARRNRLYSRGDESKGGNPNIKIFYDGQDFRLAVSLSHLSEQTGIDKLGRPRMSQAPRVEGKLWLPEKHRELVQIWLAMKLPYAVELIRTLEGRYLVHLTFEVVRVMEPDFAKGCLAIDTNPDGVALCNVSASGQPEPWPEGFNIPYPGNLGKYEGEFQVIPYPNGFLYIRILDLAHASSFRRSYLIGVLAKVVVDIAFFSGKPIVLENLNFGKDRLDTNKKFNRMASNFPFAKMVGAMYRRATKEGVPFKLVSPRHTSTIGYWKYMKRYAVPVHCAAALVTGRRAMGFRERVTEELRQLVSQIKQNLTRKDNPDRPGEGKGMTRGVRACLRRLEERLPVHNGLAQSEQEAYNSVWSDLKLLALSVR</sequence>
<feature type="region of interest" description="Disordered" evidence="2">
    <location>
        <begin position="381"/>
        <end position="401"/>
    </location>
</feature>
<dbReference type="GO" id="GO:0003677">
    <property type="term" value="F:DNA binding"/>
    <property type="evidence" value="ECO:0007669"/>
    <property type="project" value="UniProtKB-KW"/>
</dbReference>
<proteinExistence type="predicted"/>
<keyword evidence="1" id="KW-0238">DNA-binding</keyword>
<dbReference type="KEGG" id="cthm:CFE_2344"/>
<protein>
    <submittedName>
        <fullName evidence="3">Transposase, IS605 OrfB family, central region</fullName>
    </submittedName>
</protein>
<dbReference type="Proteomes" id="UP000241323">
    <property type="component" value="Chromosome"/>
</dbReference>
<dbReference type="RefSeq" id="WP_242979077.1">
    <property type="nucleotide sequence ID" value="NZ_CP028491.1"/>
</dbReference>
<feature type="compositionally biased region" description="Basic and acidic residues" evidence="2">
    <location>
        <begin position="384"/>
        <end position="394"/>
    </location>
</feature>
<evidence type="ECO:0000256" key="1">
    <source>
        <dbReference type="ARBA" id="ARBA00023125"/>
    </source>
</evidence>
<organism evidence="3 4">
    <name type="scientific">Carboxydocella thermautotrophica</name>
    <dbReference type="NCBI Taxonomy" id="178899"/>
    <lineage>
        <taxon>Bacteria</taxon>
        <taxon>Bacillati</taxon>
        <taxon>Bacillota</taxon>
        <taxon>Clostridia</taxon>
        <taxon>Eubacteriales</taxon>
        <taxon>Clostridiales Family XVI. Incertae Sedis</taxon>
        <taxon>Carboxydocella</taxon>
    </lineage>
</organism>
<evidence type="ECO:0000256" key="2">
    <source>
        <dbReference type="SAM" id="MobiDB-lite"/>
    </source>
</evidence>
<dbReference type="AlphaFoldDB" id="A0A2R4N399"/>